<dbReference type="EMBL" id="JMSE01001377">
    <property type="protein sequence ID" value="KDN61893.1"/>
    <property type="molecule type" value="Genomic_DNA"/>
</dbReference>
<dbReference type="Proteomes" id="UP000027238">
    <property type="component" value="Unassembled WGS sequence"/>
</dbReference>
<evidence type="ECO:0000313" key="2">
    <source>
        <dbReference type="Proteomes" id="UP000027238"/>
    </source>
</evidence>
<sequence>MQTHEDKLITSQFGARVNHFYGARQFLSLVKTARVYAFFLETHDFSLLWTEVEDDADGRFDIARVYVHNTTLKQRHDDLEAVMTKRLCALNPPPHADQVVHDLHQTRNGGNLPAAIVDSTRPGIDKKASTAALEMAEDMAGNKVLDTTVWLFVEIVPLADTNSRAPIYAALSQS</sequence>
<dbReference type="AlphaFoldDB" id="A0A066WYB7"/>
<accession>A0A066WYB7</accession>
<evidence type="ECO:0000313" key="1">
    <source>
        <dbReference type="EMBL" id="KDN61893.1"/>
    </source>
</evidence>
<name>A0A066WYB7_COLSU</name>
<protein>
    <submittedName>
        <fullName evidence="1">Uncharacterized protein</fullName>
    </submittedName>
</protein>
<gene>
    <name evidence="1" type="ORF">CSUB01_12570</name>
</gene>
<comment type="caution">
    <text evidence="1">The sequence shown here is derived from an EMBL/GenBank/DDBJ whole genome shotgun (WGS) entry which is preliminary data.</text>
</comment>
<keyword evidence="2" id="KW-1185">Reference proteome</keyword>
<reference evidence="2" key="1">
    <citation type="journal article" date="2014" name="Genome Announc.">
        <title>Draft genome sequence of Colletotrichum sublineola, a destructive pathogen of cultivated sorghum.</title>
        <authorList>
            <person name="Baroncelli R."/>
            <person name="Sanz-Martin J.M."/>
            <person name="Rech G.E."/>
            <person name="Sukno S.A."/>
            <person name="Thon M.R."/>
        </authorList>
    </citation>
    <scope>NUCLEOTIDE SEQUENCE [LARGE SCALE GENOMIC DNA]</scope>
    <source>
        <strain evidence="2">TX430BB</strain>
    </source>
</reference>
<organism evidence="1 2">
    <name type="scientific">Colletotrichum sublineola</name>
    <name type="common">Sorghum anthracnose fungus</name>
    <dbReference type="NCBI Taxonomy" id="1173701"/>
    <lineage>
        <taxon>Eukaryota</taxon>
        <taxon>Fungi</taxon>
        <taxon>Dikarya</taxon>
        <taxon>Ascomycota</taxon>
        <taxon>Pezizomycotina</taxon>
        <taxon>Sordariomycetes</taxon>
        <taxon>Hypocreomycetidae</taxon>
        <taxon>Glomerellales</taxon>
        <taxon>Glomerellaceae</taxon>
        <taxon>Colletotrichum</taxon>
        <taxon>Colletotrichum graminicola species complex</taxon>
    </lineage>
</organism>
<dbReference type="HOGENOM" id="CLU_1539948_0_0_1"/>
<proteinExistence type="predicted"/>